<gene>
    <name evidence="2" type="ORF">AVR91_0238705</name>
</gene>
<proteinExistence type="predicted"/>
<feature type="compositionally biased region" description="Basic residues" evidence="1">
    <location>
        <begin position="142"/>
        <end position="151"/>
    </location>
</feature>
<dbReference type="EMBL" id="LQMT02000042">
    <property type="protein sequence ID" value="ONF62297.1"/>
    <property type="molecule type" value="Genomic_DNA"/>
</dbReference>
<protein>
    <submittedName>
        <fullName evidence="2">Uncharacterized protein</fullName>
    </submittedName>
</protein>
<organism evidence="2 3">
    <name type="scientific">Amycolatopsis keratiniphila subsp. keratiniphila</name>
    <dbReference type="NCBI Taxonomy" id="227715"/>
    <lineage>
        <taxon>Bacteria</taxon>
        <taxon>Bacillati</taxon>
        <taxon>Actinomycetota</taxon>
        <taxon>Actinomycetes</taxon>
        <taxon>Pseudonocardiales</taxon>
        <taxon>Pseudonocardiaceae</taxon>
        <taxon>Amycolatopsis</taxon>
        <taxon>Amycolatopsis japonica group</taxon>
    </lineage>
</organism>
<feature type="region of interest" description="Disordered" evidence="1">
    <location>
        <begin position="118"/>
        <end position="151"/>
    </location>
</feature>
<evidence type="ECO:0000313" key="2">
    <source>
        <dbReference type="EMBL" id="ONF62297.1"/>
    </source>
</evidence>
<evidence type="ECO:0000313" key="3">
    <source>
        <dbReference type="Proteomes" id="UP000076660"/>
    </source>
</evidence>
<name>A0A1W2LHG5_9PSEU</name>
<dbReference type="Proteomes" id="UP000076660">
    <property type="component" value="Unassembled WGS sequence"/>
</dbReference>
<accession>A0A1W2LHG5</accession>
<evidence type="ECO:0000256" key="1">
    <source>
        <dbReference type="SAM" id="MobiDB-lite"/>
    </source>
</evidence>
<comment type="caution">
    <text evidence="2">The sequence shown here is derived from an EMBL/GenBank/DDBJ whole genome shotgun (WGS) entry which is preliminary data.</text>
</comment>
<sequence>MNPLKFVIAYSPDDGPAQRYDFDADDLRVAAAEDLERKFEGSLDELQQALMSGSIRAKRCALWHVLRQQHKELRYDDVDFRAGEVEVILDREVLEKLHDAVQTATGVPEDKRRAAVAALKAQLDKSDEGQADEVPAPAGKAPSKKKPASTA</sequence>
<dbReference type="AlphaFoldDB" id="A0A1W2LHG5"/>
<reference evidence="2 3" key="1">
    <citation type="submission" date="2016-12" db="EMBL/GenBank/DDBJ databases">
        <title>Amycolatopsis keratiniphila subsp. keratiniphila genome sequencing and assembly.</title>
        <authorList>
            <person name="Mayilraj S."/>
            <person name="Kaur N."/>
        </authorList>
    </citation>
    <scope>NUCLEOTIDE SEQUENCE [LARGE SCALE GENOMIC DNA]</scope>
    <source>
        <strain evidence="2 3">DSM 44409</strain>
    </source>
</reference>